<protein>
    <submittedName>
        <fullName evidence="1">Uncharacterized protein</fullName>
    </submittedName>
</protein>
<evidence type="ECO:0000313" key="2">
    <source>
        <dbReference type="Proteomes" id="UP000244334"/>
    </source>
</evidence>
<comment type="caution">
    <text evidence="1">The sequence shown here is derived from an EMBL/GenBank/DDBJ whole genome shotgun (WGS) entry which is preliminary data.</text>
</comment>
<gene>
    <name evidence="1" type="ORF">ACZ87_02521</name>
</gene>
<dbReference type="Proteomes" id="UP000244334">
    <property type="component" value="Unassembled WGS sequence"/>
</dbReference>
<keyword evidence="2" id="KW-1185">Reference proteome</keyword>
<dbReference type="AlphaFoldDB" id="A0A328TSF2"/>
<reference evidence="1" key="1">
    <citation type="submission" date="2018-04" db="EMBL/GenBank/DDBJ databases">
        <title>Genomes of the Obligate Erwinia dacicola and Facultative Enterobacter sp. OLF Endosymbionts of the Olive Fruit fly, Bactrocera oleae.</title>
        <authorList>
            <person name="Estes A.M."/>
            <person name="Hearn D.J."/>
            <person name="Agarwal S."/>
            <person name="Pierson E.A."/>
            <person name="Dunning-Hotopp J.C."/>
        </authorList>
    </citation>
    <scope>NUCLEOTIDE SEQUENCE [LARGE SCALE GENOMIC DNA]</scope>
    <source>
        <strain evidence="1">Oroville</strain>
    </source>
</reference>
<sequence>MLERLASSSKTSILKQHDYLLFNKAYLKVNVAARFRTAVLTSCIG</sequence>
<accession>A0A328TSF2</accession>
<evidence type="ECO:0000313" key="1">
    <source>
        <dbReference type="EMBL" id="RAP70674.1"/>
    </source>
</evidence>
<name>A0A328TSF2_9GAMM</name>
<organism evidence="1 2">
    <name type="scientific">Candidatus Erwinia dacicola</name>
    <dbReference type="NCBI Taxonomy" id="252393"/>
    <lineage>
        <taxon>Bacteria</taxon>
        <taxon>Pseudomonadati</taxon>
        <taxon>Pseudomonadota</taxon>
        <taxon>Gammaproteobacteria</taxon>
        <taxon>Enterobacterales</taxon>
        <taxon>Erwiniaceae</taxon>
        <taxon>Erwinia</taxon>
    </lineage>
</organism>
<dbReference type="EMBL" id="LJAM02000286">
    <property type="protein sequence ID" value="RAP70674.1"/>
    <property type="molecule type" value="Genomic_DNA"/>
</dbReference>
<proteinExistence type="predicted"/>